<organism evidence="3 4">
    <name type="scientific">Tenebrio molitor</name>
    <name type="common">Yellow mealworm beetle</name>
    <dbReference type="NCBI Taxonomy" id="7067"/>
    <lineage>
        <taxon>Eukaryota</taxon>
        <taxon>Metazoa</taxon>
        <taxon>Ecdysozoa</taxon>
        <taxon>Arthropoda</taxon>
        <taxon>Hexapoda</taxon>
        <taxon>Insecta</taxon>
        <taxon>Pterygota</taxon>
        <taxon>Neoptera</taxon>
        <taxon>Endopterygota</taxon>
        <taxon>Coleoptera</taxon>
        <taxon>Polyphaga</taxon>
        <taxon>Cucujiformia</taxon>
        <taxon>Tenebrionidae</taxon>
        <taxon>Tenebrio</taxon>
    </lineage>
</organism>
<protein>
    <submittedName>
        <fullName evidence="3">Uncharacterized protein</fullName>
    </submittedName>
</protein>
<feature type="domain" description="Reverse transcriptase" evidence="1">
    <location>
        <begin position="1"/>
        <end position="154"/>
    </location>
</feature>
<dbReference type="SUPFAM" id="SSF53098">
    <property type="entry name" value="Ribonuclease H-like"/>
    <property type="match status" value="1"/>
</dbReference>
<dbReference type="GO" id="GO:0003676">
    <property type="term" value="F:nucleic acid binding"/>
    <property type="evidence" value="ECO:0007669"/>
    <property type="project" value="InterPro"/>
</dbReference>
<dbReference type="AlphaFoldDB" id="A0A8J6LDM6"/>
<dbReference type="PROSITE" id="PS50879">
    <property type="entry name" value="RNASE_H_1"/>
    <property type="match status" value="1"/>
</dbReference>
<dbReference type="GO" id="GO:0071897">
    <property type="term" value="P:DNA biosynthetic process"/>
    <property type="evidence" value="ECO:0007669"/>
    <property type="project" value="UniProtKB-ARBA"/>
</dbReference>
<dbReference type="Proteomes" id="UP000719412">
    <property type="component" value="Unassembled WGS sequence"/>
</dbReference>
<dbReference type="InterPro" id="IPR012337">
    <property type="entry name" value="RNaseH-like_sf"/>
</dbReference>
<gene>
    <name evidence="3" type="ORF">GEV33_006842</name>
</gene>
<dbReference type="EMBL" id="JABDTM020022315">
    <property type="protein sequence ID" value="KAH0815948.1"/>
    <property type="molecule type" value="Genomic_DNA"/>
</dbReference>
<dbReference type="Gene3D" id="3.30.70.270">
    <property type="match status" value="1"/>
</dbReference>
<reference evidence="3" key="2">
    <citation type="submission" date="2021-08" db="EMBL/GenBank/DDBJ databases">
        <authorList>
            <person name="Eriksson T."/>
        </authorList>
    </citation>
    <scope>NUCLEOTIDE SEQUENCE</scope>
    <source>
        <strain evidence="3">Stoneville</strain>
        <tissue evidence="3">Whole head</tissue>
    </source>
</reference>
<name>A0A8J6LDM6_TENMO</name>
<dbReference type="PANTHER" id="PTHR33481:SF1">
    <property type="entry name" value="ENDONUCLEASE_EXONUCLEASE_PHOSPHATASE DOMAIN-CONTAINING PROTEIN-RELATED"/>
    <property type="match status" value="1"/>
</dbReference>
<evidence type="ECO:0000259" key="2">
    <source>
        <dbReference type="PROSITE" id="PS50879"/>
    </source>
</evidence>
<feature type="domain" description="RNase H type-1" evidence="2">
    <location>
        <begin position="337"/>
        <end position="466"/>
    </location>
</feature>
<dbReference type="InterPro" id="IPR000477">
    <property type="entry name" value="RT_dom"/>
</dbReference>
<comment type="caution">
    <text evidence="3">The sequence shown here is derived from an EMBL/GenBank/DDBJ whole genome shotgun (WGS) entry which is preliminary data.</text>
</comment>
<dbReference type="InterPro" id="IPR002156">
    <property type="entry name" value="RNaseH_domain"/>
</dbReference>
<reference evidence="3" key="1">
    <citation type="journal article" date="2020" name="J Insects Food Feed">
        <title>The yellow mealworm (Tenebrio molitor) genome: a resource for the emerging insects as food and feed industry.</title>
        <authorList>
            <person name="Eriksson T."/>
            <person name="Andere A."/>
            <person name="Kelstrup H."/>
            <person name="Emery V."/>
            <person name="Picard C."/>
        </authorList>
    </citation>
    <scope>NUCLEOTIDE SEQUENCE</scope>
    <source>
        <strain evidence="3">Stoneville</strain>
        <tissue evidence="3">Whole head</tissue>
    </source>
</reference>
<dbReference type="Pfam" id="PF00075">
    <property type="entry name" value="RNase_H"/>
    <property type="match status" value="1"/>
</dbReference>
<evidence type="ECO:0000259" key="1">
    <source>
        <dbReference type="PROSITE" id="PS50878"/>
    </source>
</evidence>
<dbReference type="InterPro" id="IPR043502">
    <property type="entry name" value="DNA/RNA_pol_sf"/>
</dbReference>
<proteinExistence type="predicted"/>
<keyword evidence="4" id="KW-1185">Reference proteome</keyword>
<evidence type="ECO:0000313" key="3">
    <source>
        <dbReference type="EMBL" id="KAH0815948.1"/>
    </source>
</evidence>
<dbReference type="Gene3D" id="3.30.420.10">
    <property type="entry name" value="Ribonuclease H-like superfamily/Ribonuclease H"/>
    <property type="match status" value="1"/>
</dbReference>
<dbReference type="GO" id="GO:0004523">
    <property type="term" value="F:RNA-DNA hybrid ribonuclease activity"/>
    <property type="evidence" value="ECO:0007669"/>
    <property type="project" value="InterPro"/>
</dbReference>
<dbReference type="PROSITE" id="PS50878">
    <property type="entry name" value="RT_POL"/>
    <property type="match status" value="1"/>
</dbReference>
<dbReference type="GO" id="GO:0042575">
    <property type="term" value="C:DNA polymerase complex"/>
    <property type="evidence" value="ECO:0007669"/>
    <property type="project" value="UniProtKB-ARBA"/>
</dbReference>
<dbReference type="Pfam" id="PF00078">
    <property type="entry name" value="RVT_1"/>
    <property type="match status" value="1"/>
</dbReference>
<sequence>MTLAKNKVMACLFVNLKDAYNAVNLSVLSSYLGQTGLSESTTNAITGSVLSPLLFNLYTANLHQLWDRDIVCIQYVDDICIYCVKDSIQECVTELRYIVYILNRWCQEHGFALSIEKSALLFFCRQRQIPYTEIKLNNLTIPVVNEIKYLGVYLDRKLTWKAHVTYVQTRCEKGVNLLRMVARRSWGGAQEVCILFYTAYIRSILDYACVWYGAVNVSVLNQLATVQHKALKQALGVMKSTPNMITYAESGEKPLSLRREFLAKKILFKWQCRGEKNVACKATNLAVIALTSKYWNAKQLPPLVKVYMHDPPAHHGDCKFPTAHPFHKKYDDLTTPLSVFVPKYTDCPTHNTTQPPSHSETVQSYKLSPQASIFTAEAMAIYKALIWLFEANDPGGNALMLSDSQSVLNGLQQDPHQMRNYLLLNIVELVKRLGTRGMTVAFAWVKGHAKIQGNERVDTLAKAAITTGAEESRLSENDYIRTFKQQLQTQWRQQWVEYASSSHNVYCKTYPDVPPTLLMYKLRNNQNRSLIATMLRLQTQHARNPTHLFRLGIKNSPLCECGEVGTLNHIIFSCPQNNPHTQLLLTHLTASNIPFPTSLECLLAKPNIDIYKALLKFVVQTGTTI</sequence>
<dbReference type="SUPFAM" id="SSF56672">
    <property type="entry name" value="DNA/RNA polymerases"/>
    <property type="match status" value="1"/>
</dbReference>
<dbReference type="PANTHER" id="PTHR33481">
    <property type="entry name" value="REVERSE TRANSCRIPTASE"/>
    <property type="match status" value="1"/>
</dbReference>
<dbReference type="InterPro" id="IPR043128">
    <property type="entry name" value="Rev_trsase/Diguanyl_cyclase"/>
</dbReference>
<dbReference type="InterPro" id="IPR036397">
    <property type="entry name" value="RNaseH_sf"/>
</dbReference>
<accession>A0A8J6LDM6</accession>
<evidence type="ECO:0000313" key="4">
    <source>
        <dbReference type="Proteomes" id="UP000719412"/>
    </source>
</evidence>
<dbReference type="CDD" id="cd09276">
    <property type="entry name" value="Rnase_HI_RT_non_LTR"/>
    <property type="match status" value="1"/>
</dbReference>